<dbReference type="Gene3D" id="3.30.460.10">
    <property type="entry name" value="Beta Polymerase, domain 2"/>
    <property type="match status" value="1"/>
</dbReference>
<keyword evidence="4" id="KW-0694">RNA-binding</keyword>
<sequence>MRWRNCLQRDFTINGLMFDPCANLVYDYMGGLEDIKQAKVRTMIRAMDSFQQDCGEILLQLFPMDIVNMSISMIFLVEFSLLMLLLYFAARILRAVRIAARLGFGFTHQTGHSITYLASSVLRLDKVRILMEMNYMLAYGSAEASLRLLWRYRVLEILLPIQAAYFVQQGFRRWDRRSNMLLSLFSTMDNLLAPDRPCHCSLWVGILAFHKALSDQPRDPLVVAAFCLAVHNGGDISEALNIARSISTPHDISFHELLQPQNLEVESLRDEVMNLAASVKNILTNMTDEHFVSKAISMTSLYPTAPYSDLVFISLDLFLRVCKMFECARLGKEKGFVTKQGSKIDYDLLALGSLQEVRHVFARVVFDTVFPLHLSQDHRPS</sequence>
<comment type="caution">
    <text evidence="8">The sequence shown here is derived from an EMBL/GenBank/DDBJ whole genome shotgun (WGS) entry which is preliminary data.</text>
</comment>
<evidence type="ECO:0000313" key="8">
    <source>
        <dbReference type="EMBL" id="KAG5523146.1"/>
    </source>
</evidence>
<dbReference type="AlphaFoldDB" id="A0AAV6I3T7"/>
<dbReference type="GO" id="GO:0001680">
    <property type="term" value="P:tRNA 3'-terminal CCA addition"/>
    <property type="evidence" value="ECO:0007669"/>
    <property type="project" value="UniProtKB-ARBA"/>
</dbReference>
<keyword evidence="9" id="KW-1185">Reference proteome</keyword>
<organism evidence="8 9">
    <name type="scientific">Rhododendron griersonianum</name>
    <dbReference type="NCBI Taxonomy" id="479676"/>
    <lineage>
        <taxon>Eukaryota</taxon>
        <taxon>Viridiplantae</taxon>
        <taxon>Streptophyta</taxon>
        <taxon>Embryophyta</taxon>
        <taxon>Tracheophyta</taxon>
        <taxon>Spermatophyta</taxon>
        <taxon>Magnoliopsida</taxon>
        <taxon>eudicotyledons</taxon>
        <taxon>Gunneridae</taxon>
        <taxon>Pentapetalae</taxon>
        <taxon>asterids</taxon>
        <taxon>Ericales</taxon>
        <taxon>Ericaceae</taxon>
        <taxon>Ericoideae</taxon>
        <taxon>Rhodoreae</taxon>
        <taxon>Rhododendron</taxon>
    </lineage>
</organism>
<feature type="transmembrane region" description="Helical" evidence="5">
    <location>
        <begin position="66"/>
        <end position="88"/>
    </location>
</feature>
<evidence type="ECO:0000256" key="3">
    <source>
        <dbReference type="ARBA" id="ARBA00022741"/>
    </source>
</evidence>
<keyword evidence="2 4" id="KW-0808">Transferase</keyword>
<dbReference type="GO" id="GO:0016779">
    <property type="term" value="F:nucleotidyltransferase activity"/>
    <property type="evidence" value="ECO:0007669"/>
    <property type="project" value="InterPro"/>
</dbReference>
<evidence type="ECO:0000256" key="4">
    <source>
        <dbReference type="RuleBase" id="RU003953"/>
    </source>
</evidence>
<dbReference type="InterPro" id="IPR052191">
    <property type="entry name" value="tRNA_ntf/polyA_polymerase_I"/>
</dbReference>
<evidence type="ECO:0000313" key="9">
    <source>
        <dbReference type="Proteomes" id="UP000823749"/>
    </source>
</evidence>
<keyword evidence="5" id="KW-1133">Transmembrane helix</keyword>
<dbReference type="InterPro" id="IPR002646">
    <property type="entry name" value="PolA_pol_head_dom"/>
</dbReference>
<dbReference type="InterPro" id="IPR043519">
    <property type="entry name" value="NT_sf"/>
</dbReference>
<dbReference type="EMBL" id="JACTNZ010000012">
    <property type="protein sequence ID" value="KAG5523146.1"/>
    <property type="molecule type" value="Genomic_DNA"/>
</dbReference>
<comment type="similarity">
    <text evidence="1 4">Belongs to the tRNA nucleotidyltransferase/poly(A) polymerase family.</text>
</comment>
<dbReference type="PANTHER" id="PTHR43051">
    <property type="entry name" value="POLYNUCLEOTIDE ADENYLYLTRANSFERASE FAMILY PROTEIN"/>
    <property type="match status" value="1"/>
</dbReference>
<protein>
    <submittedName>
        <fullName evidence="8">Uncharacterized protein</fullName>
    </submittedName>
</protein>
<proteinExistence type="inferred from homology"/>
<dbReference type="Pfam" id="PF12627">
    <property type="entry name" value="PolyA_pol_RNAbd"/>
    <property type="match status" value="1"/>
</dbReference>
<dbReference type="Gene3D" id="1.10.3090.10">
    <property type="entry name" value="cca-adding enzyme, domain 2"/>
    <property type="match status" value="1"/>
</dbReference>
<dbReference type="SUPFAM" id="SSF81301">
    <property type="entry name" value="Nucleotidyltransferase"/>
    <property type="match status" value="1"/>
</dbReference>
<feature type="domain" description="tRNA nucleotidyltransferase/poly(A) polymerase RNA and SrmB- binding" evidence="7">
    <location>
        <begin position="103"/>
        <end position="164"/>
    </location>
</feature>
<keyword evidence="3" id="KW-0547">Nucleotide-binding</keyword>
<gene>
    <name evidence="8" type="ORF">RHGRI_035085</name>
</gene>
<evidence type="ECO:0000256" key="2">
    <source>
        <dbReference type="ARBA" id="ARBA00022679"/>
    </source>
</evidence>
<evidence type="ECO:0000256" key="1">
    <source>
        <dbReference type="ARBA" id="ARBA00007265"/>
    </source>
</evidence>
<feature type="domain" description="Poly A polymerase head" evidence="6">
    <location>
        <begin position="7"/>
        <end position="41"/>
    </location>
</feature>
<dbReference type="SUPFAM" id="SSF81891">
    <property type="entry name" value="Poly A polymerase C-terminal region-like"/>
    <property type="match status" value="1"/>
</dbReference>
<dbReference type="InterPro" id="IPR032828">
    <property type="entry name" value="PolyA_RNA-bd"/>
</dbReference>
<dbReference type="GO" id="GO:0000166">
    <property type="term" value="F:nucleotide binding"/>
    <property type="evidence" value="ECO:0007669"/>
    <property type="project" value="UniProtKB-KW"/>
</dbReference>
<dbReference type="GO" id="GO:0003723">
    <property type="term" value="F:RNA binding"/>
    <property type="evidence" value="ECO:0007669"/>
    <property type="project" value="UniProtKB-KW"/>
</dbReference>
<accession>A0AAV6I3T7</accession>
<evidence type="ECO:0000259" key="6">
    <source>
        <dbReference type="Pfam" id="PF01743"/>
    </source>
</evidence>
<reference evidence="8" key="1">
    <citation type="submission" date="2020-08" db="EMBL/GenBank/DDBJ databases">
        <title>Plant Genome Project.</title>
        <authorList>
            <person name="Zhang R.-G."/>
        </authorList>
    </citation>
    <scope>NUCLEOTIDE SEQUENCE</scope>
    <source>
        <strain evidence="8">WSP0</strain>
        <tissue evidence="8">Leaf</tissue>
    </source>
</reference>
<keyword evidence="5" id="KW-0472">Membrane</keyword>
<dbReference type="Pfam" id="PF01743">
    <property type="entry name" value="PolyA_pol"/>
    <property type="match status" value="1"/>
</dbReference>
<evidence type="ECO:0000259" key="7">
    <source>
        <dbReference type="Pfam" id="PF12627"/>
    </source>
</evidence>
<dbReference type="PANTHER" id="PTHR43051:SF2">
    <property type="entry name" value="POLYNUCLEOTIDE ADENYLYLTRANSFERASE FAMILY PROTEIN-RELATED"/>
    <property type="match status" value="1"/>
</dbReference>
<name>A0AAV6I3T7_9ERIC</name>
<dbReference type="Proteomes" id="UP000823749">
    <property type="component" value="Chromosome 12"/>
</dbReference>
<keyword evidence="5" id="KW-0812">Transmembrane</keyword>
<evidence type="ECO:0000256" key="5">
    <source>
        <dbReference type="SAM" id="Phobius"/>
    </source>
</evidence>